<dbReference type="Proteomes" id="UP000887567">
    <property type="component" value="Unplaced"/>
</dbReference>
<reference evidence="1" key="1">
    <citation type="submission" date="2022-11" db="UniProtKB">
        <authorList>
            <consortium name="EnsemblMetazoa"/>
        </authorList>
    </citation>
    <scope>IDENTIFICATION</scope>
</reference>
<accession>A0A913XR74</accession>
<name>A0A913XR74_EXADI</name>
<evidence type="ECO:0000313" key="2">
    <source>
        <dbReference type="Proteomes" id="UP000887567"/>
    </source>
</evidence>
<sequence>MRKFTSDQFLKDMPLPIIFQDKFKPIFERLFKKQSGTLSESTCSIPSVEGTNSMLSTMLLSVGPLKKGVWACKSSLYNCSKSYARDCLDLEFLPYLKETYHTLFDEVDDASVTAQFERFSSCSFNAETLGSSGTIGKRSSFILARWCKLGGRIDASGVHLRPGVIRYFLKQNVKVAGEYISCIFAVVHWFKEHPAKNEIGPPIEIWCRDIFEIDGPANYIPVQRIHQKFVPAIETFKREKVLVVCPLPKKIQV</sequence>
<dbReference type="EnsemblMetazoa" id="XM_021052779.2">
    <property type="protein sequence ID" value="XP_020908438.2"/>
    <property type="gene ID" value="LOC110246438"/>
</dbReference>
<dbReference type="GeneID" id="110246438"/>
<evidence type="ECO:0000313" key="1">
    <source>
        <dbReference type="EnsemblMetazoa" id="XP_020908438.2"/>
    </source>
</evidence>
<dbReference type="OrthoDB" id="5945370at2759"/>
<dbReference type="AlphaFoldDB" id="A0A913XR74"/>
<proteinExistence type="predicted"/>
<organism evidence="1 2">
    <name type="scientific">Exaiptasia diaphana</name>
    <name type="common">Tropical sea anemone</name>
    <name type="synonym">Aiptasia pulchella</name>
    <dbReference type="NCBI Taxonomy" id="2652724"/>
    <lineage>
        <taxon>Eukaryota</taxon>
        <taxon>Metazoa</taxon>
        <taxon>Cnidaria</taxon>
        <taxon>Anthozoa</taxon>
        <taxon>Hexacorallia</taxon>
        <taxon>Actiniaria</taxon>
        <taxon>Aiptasiidae</taxon>
        <taxon>Exaiptasia</taxon>
    </lineage>
</organism>
<protein>
    <submittedName>
        <fullName evidence="1">Uncharacterized protein</fullName>
    </submittedName>
</protein>
<keyword evidence="2" id="KW-1185">Reference proteome</keyword>
<dbReference type="KEGG" id="epa:110246438"/>
<dbReference type="RefSeq" id="XP_020908438.2">
    <property type="nucleotide sequence ID" value="XM_021052779.2"/>
</dbReference>